<dbReference type="RefSeq" id="WP_146272285.1">
    <property type="nucleotide sequence ID" value="NZ_VOEI01000005.1"/>
</dbReference>
<evidence type="ECO:0000313" key="2">
    <source>
        <dbReference type="EMBL" id="TWR24873.1"/>
    </source>
</evidence>
<dbReference type="Proteomes" id="UP000318010">
    <property type="component" value="Unassembled WGS sequence"/>
</dbReference>
<protein>
    <submittedName>
        <fullName evidence="2">Crp/Fnr family transcriptional regulator</fullName>
    </submittedName>
</protein>
<gene>
    <name evidence="2" type="ORF">FPZ42_14010</name>
</gene>
<reference evidence="2 3" key="1">
    <citation type="submission" date="2019-07" db="EMBL/GenBank/DDBJ databases">
        <authorList>
            <person name="Kim J."/>
        </authorList>
    </citation>
    <scope>NUCLEOTIDE SEQUENCE [LARGE SCALE GENOMIC DNA]</scope>
    <source>
        <strain evidence="2 3">MJ1a</strain>
    </source>
</reference>
<accession>A0A563U016</accession>
<organism evidence="2 3">
    <name type="scientific">Mucilaginibacter achroorhodeus</name>
    <dbReference type="NCBI Taxonomy" id="2599294"/>
    <lineage>
        <taxon>Bacteria</taxon>
        <taxon>Pseudomonadati</taxon>
        <taxon>Bacteroidota</taxon>
        <taxon>Sphingobacteriia</taxon>
        <taxon>Sphingobacteriales</taxon>
        <taxon>Sphingobacteriaceae</taxon>
        <taxon>Mucilaginibacter</taxon>
    </lineage>
</organism>
<evidence type="ECO:0000259" key="1">
    <source>
        <dbReference type="Pfam" id="PF00027"/>
    </source>
</evidence>
<dbReference type="InterPro" id="IPR018490">
    <property type="entry name" value="cNMP-bd_dom_sf"/>
</dbReference>
<dbReference type="EMBL" id="VOEI01000005">
    <property type="protein sequence ID" value="TWR24873.1"/>
    <property type="molecule type" value="Genomic_DNA"/>
</dbReference>
<sequence>MMNNFRDYAKEYINLNDEEIGLMLSVATEKKVRRKDMLLQAGEICRHKIFILEGMLRLYRTRDDGGEHNMYFAPEYHWMTEPESLNNATPTLYNIEAVEDAHLLLWAKRDFVSLSVAIPKLKVYSENIISRNLAMTRERVFNTMSATVEERYDDFVRTYPDIFNRIPLHMVASYLGVSLKTLTRVRHAQVKR</sequence>
<dbReference type="Pfam" id="PF00027">
    <property type="entry name" value="cNMP_binding"/>
    <property type="match status" value="1"/>
</dbReference>
<dbReference type="AlphaFoldDB" id="A0A563U016"/>
<dbReference type="OrthoDB" id="1092431at2"/>
<dbReference type="InterPro" id="IPR014710">
    <property type="entry name" value="RmlC-like_jellyroll"/>
</dbReference>
<dbReference type="SUPFAM" id="SSF51206">
    <property type="entry name" value="cAMP-binding domain-like"/>
    <property type="match status" value="1"/>
</dbReference>
<dbReference type="Gene3D" id="2.60.120.10">
    <property type="entry name" value="Jelly Rolls"/>
    <property type="match status" value="1"/>
</dbReference>
<keyword evidence="3" id="KW-1185">Reference proteome</keyword>
<dbReference type="CDD" id="cd00038">
    <property type="entry name" value="CAP_ED"/>
    <property type="match status" value="1"/>
</dbReference>
<feature type="domain" description="Cyclic nucleotide-binding" evidence="1">
    <location>
        <begin position="30"/>
        <end position="114"/>
    </location>
</feature>
<comment type="caution">
    <text evidence="2">The sequence shown here is derived from an EMBL/GenBank/DDBJ whole genome shotgun (WGS) entry which is preliminary data.</text>
</comment>
<name>A0A563U016_9SPHI</name>
<dbReference type="InterPro" id="IPR000595">
    <property type="entry name" value="cNMP-bd_dom"/>
</dbReference>
<evidence type="ECO:0000313" key="3">
    <source>
        <dbReference type="Proteomes" id="UP000318010"/>
    </source>
</evidence>
<proteinExistence type="predicted"/>